<dbReference type="Proteomes" id="UP001595789">
    <property type="component" value="Unassembled WGS sequence"/>
</dbReference>
<dbReference type="Pfam" id="PF01339">
    <property type="entry name" value="CheB_methylest"/>
    <property type="match status" value="1"/>
</dbReference>
<dbReference type="InterPro" id="IPR029063">
    <property type="entry name" value="SAM-dependent_MTases_sf"/>
</dbReference>
<dbReference type="Pfam" id="PF03705">
    <property type="entry name" value="CheR_N"/>
    <property type="match status" value="1"/>
</dbReference>
<dbReference type="InterPro" id="IPR035909">
    <property type="entry name" value="CheB_C"/>
</dbReference>
<dbReference type="SMART" id="SM00138">
    <property type="entry name" value="MeTrc"/>
    <property type="match status" value="1"/>
</dbReference>
<keyword evidence="1" id="KW-0145">Chemotaxis</keyword>
<dbReference type="Pfam" id="PF01739">
    <property type="entry name" value="CheR"/>
    <property type="match status" value="1"/>
</dbReference>
<dbReference type="InterPro" id="IPR022642">
    <property type="entry name" value="CheR_C"/>
</dbReference>
<evidence type="ECO:0000259" key="2">
    <source>
        <dbReference type="PROSITE" id="PS50122"/>
    </source>
</evidence>
<gene>
    <name evidence="4" type="ORF">ACFOWA_03535</name>
</gene>
<name>A0ABV8P833_9SPHI</name>
<dbReference type="RefSeq" id="WP_378981838.1">
    <property type="nucleotide sequence ID" value="NZ_JBHSBW010000007.1"/>
</dbReference>
<evidence type="ECO:0000313" key="4">
    <source>
        <dbReference type="EMBL" id="MFC4210238.1"/>
    </source>
</evidence>
<dbReference type="InterPro" id="IPR050903">
    <property type="entry name" value="Bact_Chemotaxis_MeTrfase"/>
</dbReference>
<feature type="active site" evidence="1">
    <location>
        <position position="131"/>
    </location>
</feature>
<protein>
    <submittedName>
        <fullName evidence="4">Chemotaxis protein CheB</fullName>
    </submittedName>
</protein>
<reference evidence="5" key="1">
    <citation type="journal article" date="2019" name="Int. J. Syst. Evol. Microbiol.">
        <title>The Global Catalogue of Microorganisms (GCM) 10K type strain sequencing project: providing services to taxonomists for standard genome sequencing and annotation.</title>
        <authorList>
            <consortium name="The Broad Institute Genomics Platform"/>
            <consortium name="The Broad Institute Genome Sequencing Center for Infectious Disease"/>
            <person name="Wu L."/>
            <person name="Ma J."/>
        </authorList>
    </citation>
    <scope>NUCLEOTIDE SEQUENCE [LARGE SCALE GENOMIC DNA]</scope>
    <source>
        <strain evidence="5">CCM 8691</strain>
    </source>
</reference>
<dbReference type="SUPFAM" id="SSF53335">
    <property type="entry name" value="S-adenosyl-L-methionine-dependent methyltransferases"/>
    <property type="match status" value="1"/>
</dbReference>
<sequence length="532" mass="59960">MQEPEYIIAIGASAGGLEEINIFFDHTPLDGVSYVVVQHLSADFKSRMSEVISKHSKLSVEQATEGIPVECNRVYLIPNDKYMTIRDNKLFLTPKEKVSSPHLSINTFFQSLAADCGRKAIAVVLSGLGSDGAEGIIAIKKEGGMVIAREPETSAFPSMPSKSISTGMVDFILEPARMPDAIEDYVKYEGILKLDTAEDDKYLTQIINVIKDRSPLDFSDYKSSTILRRTKRRAAYNNLGTLKDYHNFLRDTPSEIEALSKDFLISVTAFFRDPLAFEYLEEHVVPRMLERLLPREELKIWVAGCATGEEVYSIAILICEQLVDAYTDVVVKIFATDIDNKVLVHASKGLYSQEVIKNVSAERLDKYFIADGDSYRVKPVLRKLAIFAQHDLVKNPPYCNMHMISCRNLLIYMAPVLQKKIFGMMLFGLKQDGYLFLGLSENPMPIIKNLETVSKVYKIYRNLKSKRSVSFDAFSMPETIETRYRPSVVAAVAPGDVGNFALSDIMHENLAHELNYLVLCIDEQQNVIEILW</sequence>
<organism evidence="4 5">
    <name type="scientific">Pedobacter lithocola</name>
    <dbReference type="NCBI Taxonomy" id="1908239"/>
    <lineage>
        <taxon>Bacteria</taxon>
        <taxon>Pseudomonadati</taxon>
        <taxon>Bacteroidota</taxon>
        <taxon>Sphingobacteriia</taxon>
        <taxon>Sphingobacteriales</taxon>
        <taxon>Sphingobacteriaceae</taxon>
        <taxon>Pedobacter</taxon>
    </lineage>
</organism>
<feature type="active site" evidence="1">
    <location>
        <position position="13"/>
    </location>
</feature>
<proteinExistence type="predicted"/>
<dbReference type="PRINTS" id="PR00996">
    <property type="entry name" value="CHERMTFRASE"/>
</dbReference>
<dbReference type="InterPro" id="IPR022641">
    <property type="entry name" value="CheR_N"/>
</dbReference>
<dbReference type="Gene3D" id="3.40.50.150">
    <property type="entry name" value="Vaccinia Virus protein VP39"/>
    <property type="match status" value="1"/>
</dbReference>
<dbReference type="SUPFAM" id="SSF52738">
    <property type="entry name" value="Methylesterase CheB, C-terminal domain"/>
    <property type="match status" value="1"/>
</dbReference>
<dbReference type="CDD" id="cd16434">
    <property type="entry name" value="CheB-CheR_fusion"/>
    <property type="match status" value="1"/>
</dbReference>
<keyword evidence="1" id="KW-0378">Hydrolase</keyword>
<dbReference type="EMBL" id="JBHSBW010000007">
    <property type="protein sequence ID" value="MFC4210238.1"/>
    <property type="molecule type" value="Genomic_DNA"/>
</dbReference>
<dbReference type="InterPro" id="IPR000673">
    <property type="entry name" value="Sig_transdc_resp-reg_Me-estase"/>
</dbReference>
<feature type="active site" evidence="1">
    <location>
        <position position="39"/>
    </location>
</feature>
<evidence type="ECO:0000259" key="3">
    <source>
        <dbReference type="PROSITE" id="PS50123"/>
    </source>
</evidence>
<dbReference type="SUPFAM" id="SSF47757">
    <property type="entry name" value="Chemotaxis receptor methyltransferase CheR, N-terminal domain"/>
    <property type="match status" value="1"/>
</dbReference>
<evidence type="ECO:0000313" key="5">
    <source>
        <dbReference type="Proteomes" id="UP001595789"/>
    </source>
</evidence>
<dbReference type="PANTHER" id="PTHR24422">
    <property type="entry name" value="CHEMOTAXIS PROTEIN METHYLTRANSFERASE"/>
    <property type="match status" value="1"/>
</dbReference>
<accession>A0ABV8P833</accession>
<dbReference type="PROSITE" id="PS50122">
    <property type="entry name" value="CHEB"/>
    <property type="match status" value="1"/>
</dbReference>
<keyword evidence="5" id="KW-1185">Reference proteome</keyword>
<feature type="domain" description="CheB-type methylesterase" evidence="2">
    <location>
        <begin position="1"/>
        <end position="189"/>
    </location>
</feature>
<comment type="caution">
    <text evidence="4">The sequence shown here is derived from an EMBL/GenBank/DDBJ whole genome shotgun (WGS) entry which is preliminary data.</text>
</comment>
<dbReference type="PROSITE" id="PS50123">
    <property type="entry name" value="CHER"/>
    <property type="match status" value="1"/>
</dbReference>
<dbReference type="Gene3D" id="3.40.50.180">
    <property type="entry name" value="Methylesterase CheB, C-terminal domain"/>
    <property type="match status" value="1"/>
</dbReference>
<evidence type="ECO:0000256" key="1">
    <source>
        <dbReference type="PROSITE-ProRule" id="PRU00050"/>
    </source>
</evidence>
<dbReference type="InterPro" id="IPR000780">
    <property type="entry name" value="CheR_MeTrfase"/>
</dbReference>
<feature type="domain" description="CheR-type methyltransferase" evidence="3">
    <location>
        <begin position="191"/>
        <end position="441"/>
    </location>
</feature>
<dbReference type="PANTHER" id="PTHR24422:SF27">
    <property type="entry name" value="PROTEIN-GLUTAMATE O-METHYLTRANSFERASE"/>
    <property type="match status" value="1"/>
</dbReference>